<dbReference type="PROSITE" id="PS51177">
    <property type="entry name" value="LUMAZINE_BIND"/>
    <property type="match status" value="2"/>
</dbReference>
<evidence type="ECO:0000256" key="11">
    <source>
        <dbReference type="PROSITE-ProRule" id="PRU00524"/>
    </source>
</evidence>
<dbReference type="Pfam" id="PF00677">
    <property type="entry name" value="Lum_binding"/>
    <property type="match status" value="2"/>
</dbReference>
<dbReference type="PANTHER" id="PTHR21098:SF12">
    <property type="entry name" value="RIBOFLAVIN SYNTHASE"/>
    <property type="match status" value="1"/>
</dbReference>
<dbReference type="NCBIfam" id="NF009566">
    <property type="entry name" value="PRK13020.1"/>
    <property type="match status" value="1"/>
</dbReference>
<dbReference type="PIRSF" id="PIRSF000498">
    <property type="entry name" value="Riboflavin_syn_A"/>
    <property type="match status" value="1"/>
</dbReference>
<comment type="caution">
    <text evidence="12">The sequence shown here is derived from an EMBL/GenBank/DDBJ whole genome shotgun (WGS) entry which is preliminary data.</text>
</comment>
<proteinExistence type="predicted"/>
<dbReference type="GO" id="GO:0004746">
    <property type="term" value="F:riboflavin synthase activity"/>
    <property type="evidence" value="ECO:0007669"/>
    <property type="project" value="UniProtKB-UniRule"/>
</dbReference>
<dbReference type="NCBIfam" id="NF006767">
    <property type="entry name" value="PRK09289.1"/>
    <property type="match status" value="1"/>
</dbReference>
<reference evidence="13" key="1">
    <citation type="submission" date="2015-07" db="EMBL/GenBank/DDBJ databases">
        <title>Fjat-10053 dsm26.</title>
        <authorList>
            <person name="Liu B."/>
            <person name="Wang J."/>
            <person name="Zhu Y."/>
            <person name="Liu G."/>
            <person name="Chen Q."/>
            <person name="Chen Z."/>
            <person name="Lan J."/>
            <person name="Che J."/>
            <person name="Ge C."/>
            <person name="Shi H."/>
            <person name="Pan Z."/>
            <person name="Liu X."/>
        </authorList>
    </citation>
    <scope>NUCLEOTIDE SEQUENCE [LARGE SCALE GENOMIC DNA]</scope>
    <source>
        <strain evidence="13">DSM 26</strain>
    </source>
</reference>
<evidence type="ECO:0000256" key="8">
    <source>
        <dbReference type="ARBA" id="ARBA00022679"/>
    </source>
</evidence>
<dbReference type="InterPro" id="IPR001783">
    <property type="entry name" value="Lumazine-bd"/>
</dbReference>
<comment type="pathway">
    <text evidence="3">Cofactor biosynthesis; riboflavin biosynthesis; riboflavin from 2-hydroxy-3-oxobutyl phosphate and 5-amino-6-(D-ribitylamino)uracil: step 2/2.</text>
</comment>
<feature type="repeat" description="Lumazine-binding" evidence="11">
    <location>
        <begin position="1"/>
        <end position="97"/>
    </location>
</feature>
<dbReference type="Gene3D" id="2.40.30.20">
    <property type="match status" value="2"/>
</dbReference>
<keyword evidence="9" id="KW-0677">Repeat</keyword>
<dbReference type="SUPFAM" id="SSF63380">
    <property type="entry name" value="Riboflavin synthase domain-like"/>
    <property type="match status" value="2"/>
</dbReference>
<evidence type="ECO:0000256" key="7">
    <source>
        <dbReference type="ARBA" id="ARBA00022619"/>
    </source>
</evidence>
<comment type="catalytic activity">
    <reaction evidence="1">
        <text>2 6,7-dimethyl-8-(1-D-ribityl)lumazine + H(+) = 5-amino-6-(D-ribitylamino)uracil + riboflavin</text>
        <dbReference type="Rhea" id="RHEA:20772"/>
        <dbReference type="ChEBI" id="CHEBI:15378"/>
        <dbReference type="ChEBI" id="CHEBI:15934"/>
        <dbReference type="ChEBI" id="CHEBI:57986"/>
        <dbReference type="ChEBI" id="CHEBI:58201"/>
        <dbReference type="EC" id="2.5.1.9"/>
    </reaction>
</comment>
<dbReference type="NCBIfam" id="TIGR00187">
    <property type="entry name" value="ribE"/>
    <property type="match status" value="1"/>
</dbReference>
<protein>
    <recommendedName>
        <fullName evidence="6 10">Riboflavin synthase</fullName>
        <ecNumber evidence="5 10">2.5.1.9</ecNumber>
    </recommendedName>
</protein>
<evidence type="ECO:0000256" key="1">
    <source>
        <dbReference type="ARBA" id="ARBA00000968"/>
    </source>
</evidence>
<sequence>MFTGIIEEQGQVASMKHISDQAIVLRVKASTVLNDVQMGDSIAINGICLTVTSFDEHSFTVDVMPETVNATSLRSLRAGSSVNLERAMAANERFGGHIVSGHVDGIGEIIRKQREQNAIYYDIEIPASLARYVITKGSVAIDGVSLTVFQVKQNFFTISLIPYTASITILGEKEVGDVVNIECDMLIKHVEHLLTFASKKEILDEAYLRANGFM</sequence>
<evidence type="ECO:0000313" key="13">
    <source>
        <dbReference type="Proteomes" id="UP000036780"/>
    </source>
</evidence>
<evidence type="ECO:0000313" key="12">
    <source>
        <dbReference type="EMBL" id="KNE20873.1"/>
    </source>
</evidence>
<keyword evidence="7" id="KW-0686">Riboflavin biosynthesis</keyword>
<dbReference type="EC" id="2.5.1.9" evidence="5 10"/>
<dbReference type="GeneID" id="66872136"/>
<evidence type="ECO:0000256" key="4">
    <source>
        <dbReference type="ARBA" id="ARBA00011233"/>
    </source>
</evidence>
<keyword evidence="8" id="KW-0808">Transferase</keyword>
<gene>
    <name evidence="12" type="ORF">AFK71_11180</name>
</gene>
<dbReference type="PANTHER" id="PTHR21098">
    <property type="entry name" value="RIBOFLAVIN SYNTHASE ALPHA CHAIN"/>
    <property type="match status" value="1"/>
</dbReference>
<dbReference type="OrthoDB" id="9788537at2"/>
<dbReference type="PATRIC" id="fig|1473.5.peg.765"/>
<evidence type="ECO:0000256" key="5">
    <source>
        <dbReference type="ARBA" id="ARBA00012827"/>
    </source>
</evidence>
<dbReference type="AlphaFoldDB" id="A0A0L0QRQ3"/>
<dbReference type="FunFam" id="2.40.30.20:FF:000004">
    <property type="entry name" value="Riboflavin synthase, alpha subunit"/>
    <property type="match status" value="1"/>
</dbReference>
<keyword evidence="13" id="KW-1185">Reference proteome</keyword>
<name>A0A0L0QRQ3_VIRPA</name>
<dbReference type="RefSeq" id="WP_050353450.1">
    <property type="nucleotide sequence ID" value="NZ_BOSN01000006.1"/>
</dbReference>
<dbReference type="InterPro" id="IPR017938">
    <property type="entry name" value="Riboflavin_synthase-like_b-brl"/>
</dbReference>
<dbReference type="FunFam" id="2.40.30.20:FF:000003">
    <property type="entry name" value="Riboflavin synthase, alpha subunit"/>
    <property type="match status" value="1"/>
</dbReference>
<evidence type="ECO:0000256" key="6">
    <source>
        <dbReference type="ARBA" id="ARBA00013950"/>
    </source>
</evidence>
<evidence type="ECO:0000256" key="2">
    <source>
        <dbReference type="ARBA" id="ARBA00002803"/>
    </source>
</evidence>
<dbReference type="CDD" id="cd00402">
    <property type="entry name" value="Riboflavin_synthase_like"/>
    <property type="match status" value="1"/>
</dbReference>
<dbReference type="InterPro" id="IPR026017">
    <property type="entry name" value="Lumazine-bd_dom"/>
</dbReference>
<dbReference type="EMBL" id="LGTO01000007">
    <property type="protein sequence ID" value="KNE20873.1"/>
    <property type="molecule type" value="Genomic_DNA"/>
</dbReference>
<organism evidence="12 13">
    <name type="scientific">Virgibacillus pantothenticus</name>
    <dbReference type="NCBI Taxonomy" id="1473"/>
    <lineage>
        <taxon>Bacteria</taxon>
        <taxon>Bacillati</taxon>
        <taxon>Bacillota</taxon>
        <taxon>Bacilli</taxon>
        <taxon>Bacillales</taxon>
        <taxon>Bacillaceae</taxon>
        <taxon>Virgibacillus</taxon>
    </lineage>
</organism>
<evidence type="ECO:0000256" key="9">
    <source>
        <dbReference type="ARBA" id="ARBA00022737"/>
    </source>
</evidence>
<comment type="function">
    <text evidence="2">Catalyzes the dismutation of two molecules of 6,7-dimethyl-8-ribityllumazine, resulting in the formation of riboflavin and 5-amino-6-(D-ribitylamino)uracil.</text>
</comment>
<feature type="repeat" description="Lumazine-binding" evidence="11">
    <location>
        <begin position="98"/>
        <end position="194"/>
    </location>
</feature>
<dbReference type="GO" id="GO:0009231">
    <property type="term" value="P:riboflavin biosynthetic process"/>
    <property type="evidence" value="ECO:0007669"/>
    <property type="project" value="UniProtKB-KW"/>
</dbReference>
<evidence type="ECO:0000256" key="3">
    <source>
        <dbReference type="ARBA" id="ARBA00004887"/>
    </source>
</evidence>
<dbReference type="InterPro" id="IPR023366">
    <property type="entry name" value="ATP_synth_asu-like_sf"/>
</dbReference>
<comment type="subunit">
    <text evidence="4">Homotrimer.</text>
</comment>
<evidence type="ECO:0000256" key="10">
    <source>
        <dbReference type="NCBIfam" id="TIGR00187"/>
    </source>
</evidence>
<accession>A0A0L0QRQ3</accession>
<dbReference type="Proteomes" id="UP000036780">
    <property type="component" value="Unassembled WGS sequence"/>
</dbReference>